<evidence type="ECO:0000256" key="2">
    <source>
        <dbReference type="ARBA" id="ARBA00022729"/>
    </source>
</evidence>
<organism evidence="9 10">
    <name type="scientific">Roseburia inulinivorans</name>
    <dbReference type="NCBI Taxonomy" id="360807"/>
    <lineage>
        <taxon>Bacteria</taxon>
        <taxon>Bacillati</taxon>
        <taxon>Bacillota</taxon>
        <taxon>Clostridia</taxon>
        <taxon>Lachnospirales</taxon>
        <taxon>Lachnospiraceae</taxon>
        <taxon>Roseburia</taxon>
    </lineage>
</organism>
<feature type="region of interest" description="Disordered" evidence="6">
    <location>
        <begin position="24"/>
        <end position="49"/>
    </location>
</feature>
<evidence type="ECO:0000256" key="6">
    <source>
        <dbReference type="SAM" id="MobiDB-lite"/>
    </source>
</evidence>
<dbReference type="SUPFAM" id="SSF53850">
    <property type="entry name" value="Periplasmic binding protein-like II"/>
    <property type="match status" value="1"/>
</dbReference>
<dbReference type="EMBL" id="QRUN01000021">
    <property type="protein sequence ID" value="RGR66522.1"/>
    <property type="molecule type" value="Genomic_DNA"/>
</dbReference>
<evidence type="ECO:0000313" key="10">
    <source>
        <dbReference type="Proteomes" id="UP000283492"/>
    </source>
</evidence>
<evidence type="ECO:0000313" key="11">
    <source>
        <dbReference type="Proteomes" id="UP000285820"/>
    </source>
</evidence>
<comment type="caution">
    <text evidence="9">The sequence shown here is derived from an EMBL/GenBank/DDBJ whole genome shotgun (WGS) entry which is preliminary data.</text>
</comment>
<protein>
    <submittedName>
        <fullName evidence="9">Extracellular solute-binding protein</fullName>
    </submittedName>
</protein>
<reference evidence="10 11" key="1">
    <citation type="submission" date="2018-08" db="EMBL/GenBank/DDBJ databases">
        <title>A genome reference for cultivated species of the human gut microbiota.</title>
        <authorList>
            <person name="Zou Y."/>
            <person name="Xue W."/>
            <person name="Luo G."/>
        </authorList>
    </citation>
    <scope>NUCLEOTIDE SEQUENCE [LARGE SCALE GENOMIC DNA]</scope>
    <source>
        <strain evidence="8 11">AF24-4</strain>
        <strain evidence="9 10">AM42-1AC</strain>
    </source>
</reference>
<dbReference type="Gene3D" id="3.40.190.10">
    <property type="entry name" value="Periplasmic binding protein-like II"/>
    <property type="match status" value="1"/>
</dbReference>
<dbReference type="Proteomes" id="UP000283492">
    <property type="component" value="Unassembled WGS sequence"/>
</dbReference>
<dbReference type="Pfam" id="PF01547">
    <property type="entry name" value="SBP_bac_1"/>
    <property type="match status" value="1"/>
</dbReference>
<dbReference type="PANTHER" id="PTHR43649:SF33">
    <property type="entry name" value="POLYGALACTURONAN_RHAMNOGALACTURONAN-BINDING PROTEIN YTCQ"/>
    <property type="match status" value="1"/>
</dbReference>
<name>A0A3R6AG16_9FIRM</name>
<keyword evidence="1" id="KW-1003">Cell membrane</keyword>
<dbReference type="PROSITE" id="PS51257">
    <property type="entry name" value="PROKAR_LIPOPROTEIN"/>
    <property type="match status" value="1"/>
</dbReference>
<gene>
    <name evidence="9" type="ORF">DW914_04740</name>
    <name evidence="8" type="ORF">DWY29_12565</name>
</gene>
<dbReference type="Proteomes" id="UP000285820">
    <property type="component" value="Unassembled WGS sequence"/>
</dbReference>
<evidence type="ECO:0000256" key="7">
    <source>
        <dbReference type="SAM" id="SignalP"/>
    </source>
</evidence>
<evidence type="ECO:0000313" key="8">
    <source>
        <dbReference type="EMBL" id="RGR66522.1"/>
    </source>
</evidence>
<dbReference type="InterPro" id="IPR006059">
    <property type="entry name" value="SBP"/>
</dbReference>
<evidence type="ECO:0000256" key="4">
    <source>
        <dbReference type="ARBA" id="ARBA00023139"/>
    </source>
</evidence>
<sequence>MKKILSIMLTLVLIFSLAACGGSDQSGGDTTAENAEKSEESGDSSSEDGTVEITYATWGMETEMQEMVDLYNASQNQVHVTLQVTPLSEYGTLMNEVLGTEEGPDVLWAGLQTRLWGNAGMLAELQDKVTEDQMDLSVFMEYPLKQNYVGDTLYGIPCYTDSYAICYNKAVFDKYGVEYPKEGWNWNDYEALAEELNSKIKAEGGNEFASALAINEPAHGTLLLLTCNGAKLYNEDVTACALNVPESVEMLEMVQRMVESGAQADYDTLVETNAASLFLSGLAGMIIICPDPGANGLFEGTSVKETLDYIAFPNGPTSGTNYIDTVTMNNIVINSGTTKFDAAWDFVKWYTTNQEALDAYAKIEWHLPTNVNAFDAWEASHDYAEVYVEEADKVVTVWDVPLCNYSCLGQISPNLIPVFNGEISAEEGLANLESAINELITAELNK</sequence>
<proteinExistence type="predicted"/>
<keyword evidence="4" id="KW-0564">Palmitate</keyword>
<keyword evidence="2 7" id="KW-0732">Signal</keyword>
<dbReference type="EMBL" id="QSFX01000005">
    <property type="protein sequence ID" value="RHA90516.1"/>
    <property type="molecule type" value="Genomic_DNA"/>
</dbReference>
<evidence type="ECO:0000256" key="1">
    <source>
        <dbReference type="ARBA" id="ARBA00022475"/>
    </source>
</evidence>
<feature type="chain" id="PRO_5038235881" evidence="7">
    <location>
        <begin position="19"/>
        <end position="446"/>
    </location>
</feature>
<accession>A0A3R6AG16</accession>
<evidence type="ECO:0000256" key="3">
    <source>
        <dbReference type="ARBA" id="ARBA00023136"/>
    </source>
</evidence>
<dbReference type="AlphaFoldDB" id="A0A3R6AG16"/>
<dbReference type="RefSeq" id="WP_021922465.1">
    <property type="nucleotide sequence ID" value="NZ_CABJFX010000005.1"/>
</dbReference>
<evidence type="ECO:0000256" key="5">
    <source>
        <dbReference type="ARBA" id="ARBA00023288"/>
    </source>
</evidence>
<dbReference type="PANTHER" id="PTHR43649">
    <property type="entry name" value="ARABINOSE-BINDING PROTEIN-RELATED"/>
    <property type="match status" value="1"/>
</dbReference>
<keyword evidence="3" id="KW-0472">Membrane</keyword>
<evidence type="ECO:0000313" key="9">
    <source>
        <dbReference type="EMBL" id="RHA90516.1"/>
    </source>
</evidence>
<feature type="signal peptide" evidence="7">
    <location>
        <begin position="1"/>
        <end position="18"/>
    </location>
</feature>
<keyword evidence="5" id="KW-0449">Lipoprotein</keyword>
<dbReference type="InterPro" id="IPR050490">
    <property type="entry name" value="Bact_solute-bd_prot1"/>
</dbReference>